<name>A0A7Y0HYD6_9BIFI</name>
<dbReference type="EMBL" id="JAAIIH010000001">
    <property type="protein sequence ID" value="NMM99663.1"/>
    <property type="molecule type" value="Genomic_DNA"/>
</dbReference>
<dbReference type="AlphaFoldDB" id="A0A7Y0HYD6"/>
<dbReference type="RefSeq" id="WP_169274827.1">
    <property type="nucleotide sequence ID" value="NZ_JAAIIH010000001.1"/>
</dbReference>
<evidence type="ECO:0000313" key="2">
    <source>
        <dbReference type="Proteomes" id="UP000588277"/>
    </source>
</evidence>
<dbReference type="Proteomes" id="UP000588277">
    <property type="component" value="Unassembled WGS sequence"/>
</dbReference>
<comment type="caution">
    <text evidence="1">The sequence shown here is derived from an EMBL/GenBank/DDBJ whole genome shotgun (WGS) entry which is preliminary data.</text>
</comment>
<organism evidence="1 2">
    <name type="scientific">Bifidobacterium moraviense</name>
    <dbReference type="NCBI Taxonomy" id="2675323"/>
    <lineage>
        <taxon>Bacteria</taxon>
        <taxon>Bacillati</taxon>
        <taxon>Actinomycetota</taxon>
        <taxon>Actinomycetes</taxon>
        <taxon>Bifidobacteriales</taxon>
        <taxon>Bifidobacteriaceae</taxon>
        <taxon>Bifidobacterium</taxon>
    </lineage>
</organism>
<accession>A0A7Y0HYD6</accession>
<evidence type="ECO:0000313" key="1">
    <source>
        <dbReference type="EMBL" id="NMM99663.1"/>
    </source>
</evidence>
<reference evidence="1 2" key="1">
    <citation type="submission" date="2020-02" db="EMBL/GenBank/DDBJ databases">
        <title>Characterization of phylogenetic diversity of novel bifidobacterial species isolated in Czech ZOOs.</title>
        <authorList>
            <person name="Lugli G.A."/>
            <person name="Vera N.B."/>
            <person name="Ventura M."/>
        </authorList>
    </citation>
    <scope>NUCLEOTIDE SEQUENCE [LARGE SCALE GENOMIC DNA]</scope>
    <source>
        <strain evidence="1 2">DSM 109958</strain>
    </source>
</reference>
<keyword evidence="2" id="KW-1185">Reference proteome</keyword>
<proteinExistence type="predicted"/>
<sequence length="337" mass="37516">MSRECDGGDAPKAADTGKAVSAVRAYARLRFGTPGADASGDGECGWLSEHEWRALRDALQRLTCMDDLEAAVQRFCRRYEESLDWADECEELYDVEETAPGLPYGWLTLLEAAYERLGDTDGLRTLYAYYIVTDASDADEDDTEGGTVARGLGHAVRYIGRLRDLCGERWPQMRARIVDTYERHCYDEPVSYGRNTTFEELLRQEGLAQEALRYCRRMRDSRHGDIVASDLLELTARADMDAACALLTAPLHDADSSLMRDDSESGVKRIVALLSRLRDVAGAERMRLEAERLIRMYRRRPALRAALRQLIDDADAGGQACPGIASEGNDIASKGGE</sequence>
<protein>
    <submittedName>
        <fullName evidence="1">Zinc finger, SWIM domain-containing protein</fullName>
    </submittedName>
</protein>
<gene>
    <name evidence="1" type="ORF">G1C96_0241</name>
</gene>